<evidence type="ECO:0000313" key="3">
    <source>
        <dbReference type="Proteomes" id="UP000765509"/>
    </source>
</evidence>
<keyword evidence="3" id="KW-1185">Reference proteome</keyword>
<dbReference type="InterPro" id="IPR046798">
    <property type="entry name" value="2OG-FeII_Oxy_6"/>
</dbReference>
<dbReference type="EMBL" id="AVOT02002039">
    <property type="protein sequence ID" value="MBW0468982.1"/>
    <property type="molecule type" value="Genomic_DNA"/>
</dbReference>
<protein>
    <recommendedName>
        <fullName evidence="1">Tet-like 2OG-Fe(II) oxygenase domain-containing protein</fullName>
    </recommendedName>
</protein>
<reference evidence="2" key="1">
    <citation type="submission" date="2021-03" db="EMBL/GenBank/DDBJ databases">
        <title>Draft genome sequence of rust myrtle Austropuccinia psidii MF-1, a brazilian biotype.</title>
        <authorList>
            <person name="Quecine M.C."/>
            <person name="Pachon D.M.R."/>
            <person name="Bonatelli M.L."/>
            <person name="Correr F.H."/>
            <person name="Franceschini L.M."/>
            <person name="Leite T.F."/>
            <person name="Margarido G.R.A."/>
            <person name="Almeida C.A."/>
            <person name="Ferrarezi J.A."/>
            <person name="Labate C.A."/>
        </authorList>
    </citation>
    <scope>NUCLEOTIDE SEQUENCE</scope>
    <source>
        <strain evidence="2">MF-1</strain>
    </source>
</reference>
<comment type="caution">
    <text evidence="2">The sequence shown here is derived from an EMBL/GenBank/DDBJ whole genome shotgun (WGS) entry which is preliminary data.</text>
</comment>
<dbReference type="Pfam" id="PF20515">
    <property type="entry name" value="2OG-FeII_Oxy_6"/>
    <property type="match status" value="1"/>
</dbReference>
<proteinExistence type="predicted"/>
<feature type="domain" description="Tet-like 2OG-Fe(II) oxygenase" evidence="1">
    <location>
        <begin position="52"/>
        <end position="190"/>
    </location>
</feature>
<evidence type="ECO:0000313" key="2">
    <source>
        <dbReference type="EMBL" id="MBW0468982.1"/>
    </source>
</evidence>
<gene>
    <name evidence="2" type="ORF">O181_008697</name>
</gene>
<evidence type="ECO:0000259" key="1">
    <source>
        <dbReference type="Pfam" id="PF20515"/>
    </source>
</evidence>
<dbReference type="OrthoDB" id="3132747at2759"/>
<sequence length="203" mass="23396">MNPHGSPYILINATVPSELLVIIYQVHCFNHLTLICQNLKYLIMSLNNLAHIRKNITTNKNILAGIMRGIGFRQHSDKGKSAGLYARKPGLTIKEFEDDNHKWNKLKKYKQFIPSRTQTLSKIVHEDNMQLMNEANLPNFSQTEWTTSNEFKSFSNFIITKNGFHNKVHVDENDINAWSYGIFSFIQKHNFDPVPTSIPLNGH</sequence>
<dbReference type="Proteomes" id="UP000765509">
    <property type="component" value="Unassembled WGS sequence"/>
</dbReference>
<organism evidence="2 3">
    <name type="scientific">Austropuccinia psidii MF-1</name>
    <dbReference type="NCBI Taxonomy" id="1389203"/>
    <lineage>
        <taxon>Eukaryota</taxon>
        <taxon>Fungi</taxon>
        <taxon>Dikarya</taxon>
        <taxon>Basidiomycota</taxon>
        <taxon>Pucciniomycotina</taxon>
        <taxon>Pucciniomycetes</taxon>
        <taxon>Pucciniales</taxon>
        <taxon>Sphaerophragmiaceae</taxon>
        <taxon>Austropuccinia</taxon>
    </lineage>
</organism>
<accession>A0A9Q3BPA5</accession>
<dbReference type="AlphaFoldDB" id="A0A9Q3BPA5"/>
<name>A0A9Q3BPA5_9BASI</name>